<evidence type="ECO:0000313" key="2">
    <source>
        <dbReference type="EMBL" id="PCR90496.1"/>
    </source>
</evidence>
<gene>
    <name evidence="2" type="ORF">CP557_08175</name>
</gene>
<proteinExistence type="predicted"/>
<dbReference type="Pfam" id="PF25934">
    <property type="entry name" value="DUF7979"/>
    <property type="match status" value="1"/>
</dbReference>
<evidence type="ECO:0000313" key="3">
    <source>
        <dbReference type="Proteomes" id="UP000219689"/>
    </source>
</evidence>
<protein>
    <recommendedName>
        <fullName evidence="1">DUF7979 domain-containing protein</fullName>
    </recommendedName>
</protein>
<keyword evidence="3" id="KW-1185">Reference proteome</keyword>
<feature type="domain" description="DUF7979" evidence="1">
    <location>
        <begin position="39"/>
        <end position="104"/>
    </location>
</feature>
<evidence type="ECO:0000259" key="1">
    <source>
        <dbReference type="Pfam" id="PF25934"/>
    </source>
</evidence>
<dbReference type="Proteomes" id="UP000219689">
    <property type="component" value="Unassembled WGS sequence"/>
</dbReference>
<sequence length="116" mass="13036">MNRRSYLAVASLTVSSLIAGCSSDKPTEPECHLMHEIVESPEDYGEPVDTYRYETLSSDAQRVVEEVVTKGSYSTTNQSLESTEFRYWDTTTVYNVTYQNETHVLLTYTGGGCESQ</sequence>
<name>A0A2A5QUI3_9EURY</name>
<reference evidence="2 3" key="1">
    <citation type="submission" date="2017-09" db="EMBL/GenBank/DDBJ databases">
        <title>Genome sequences of Natrinema ejinorence JCM 13890T.</title>
        <authorList>
            <person name="Roh S.W."/>
            <person name="Kim Y.B."/>
            <person name="Kim J.Y."/>
        </authorList>
    </citation>
    <scope>NUCLEOTIDE SEQUENCE [LARGE SCALE GENOMIC DNA]</scope>
    <source>
        <strain evidence="2 3">JCM 13890</strain>
    </source>
</reference>
<comment type="caution">
    <text evidence="2">The sequence shown here is derived from an EMBL/GenBank/DDBJ whole genome shotgun (WGS) entry which is preliminary data.</text>
</comment>
<organism evidence="2 3">
    <name type="scientific">Natrinema ejinorense</name>
    <dbReference type="NCBI Taxonomy" id="373386"/>
    <lineage>
        <taxon>Archaea</taxon>
        <taxon>Methanobacteriati</taxon>
        <taxon>Methanobacteriota</taxon>
        <taxon>Stenosarchaea group</taxon>
        <taxon>Halobacteria</taxon>
        <taxon>Halobacteriales</taxon>
        <taxon>Natrialbaceae</taxon>
        <taxon>Natrinema</taxon>
    </lineage>
</organism>
<dbReference type="AlphaFoldDB" id="A0A2A5QUI3"/>
<dbReference type="PROSITE" id="PS51257">
    <property type="entry name" value="PROKAR_LIPOPROTEIN"/>
    <property type="match status" value="1"/>
</dbReference>
<accession>A0A2A5QUI3</accession>
<dbReference type="InterPro" id="IPR058285">
    <property type="entry name" value="DUF7979"/>
</dbReference>
<dbReference type="EMBL" id="NXNI01000001">
    <property type="protein sequence ID" value="PCR90496.1"/>
    <property type="molecule type" value="Genomic_DNA"/>
</dbReference>